<reference evidence="1 2" key="1">
    <citation type="submission" date="2019-08" db="EMBL/GenBank/DDBJ databases">
        <title>Whole genome of Aphis craccivora.</title>
        <authorList>
            <person name="Voronova N.V."/>
            <person name="Shulinski R.S."/>
            <person name="Bandarenka Y.V."/>
            <person name="Zhorov D.G."/>
            <person name="Warner D."/>
        </authorList>
    </citation>
    <scope>NUCLEOTIDE SEQUENCE [LARGE SCALE GENOMIC DNA]</scope>
    <source>
        <strain evidence="1">180601</strain>
        <tissue evidence="1">Whole Body</tissue>
    </source>
</reference>
<accession>A0A6G0YXX5</accession>
<dbReference type="EMBL" id="VUJU01002081">
    <property type="protein sequence ID" value="KAF0762647.1"/>
    <property type="molecule type" value="Genomic_DNA"/>
</dbReference>
<comment type="caution">
    <text evidence="1">The sequence shown here is derived from an EMBL/GenBank/DDBJ whole genome shotgun (WGS) entry which is preliminary data.</text>
</comment>
<dbReference type="Proteomes" id="UP000478052">
    <property type="component" value="Unassembled WGS sequence"/>
</dbReference>
<keyword evidence="2" id="KW-1185">Reference proteome</keyword>
<organism evidence="1 2">
    <name type="scientific">Aphis craccivora</name>
    <name type="common">Cowpea aphid</name>
    <dbReference type="NCBI Taxonomy" id="307492"/>
    <lineage>
        <taxon>Eukaryota</taxon>
        <taxon>Metazoa</taxon>
        <taxon>Ecdysozoa</taxon>
        <taxon>Arthropoda</taxon>
        <taxon>Hexapoda</taxon>
        <taxon>Insecta</taxon>
        <taxon>Pterygota</taxon>
        <taxon>Neoptera</taxon>
        <taxon>Paraneoptera</taxon>
        <taxon>Hemiptera</taxon>
        <taxon>Sternorrhyncha</taxon>
        <taxon>Aphidomorpha</taxon>
        <taxon>Aphidoidea</taxon>
        <taxon>Aphididae</taxon>
        <taxon>Aphidini</taxon>
        <taxon>Aphis</taxon>
        <taxon>Aphis</taxon>
    </lineage>
</organism>
<gene>
    <name evidence="1" type="ORF">FWK35_00010131</name>
</gene>
<protein>
    <submittedName>
        <fullName evidence="1">Zinc finger MYM-type protein 6-like</fullName>
    </submittedName>
</protein>
<evidence type="ECO:0000313" key="1">
    <source>
        <dbReference type="EMBL" id="KAF0762647.1"/>
    </source>
</evidence>
<dbReference type="AlphaFoldDB" id="A0A6G0YXX5"/>
<evidence type="ECO:0000313" key="2">
    <source>
        <dbReference type="Proteomes" id="UP000478052"/>
    </source>
</evidence>
<sequence>MRSNLSLNNKLLIYKQIICPAMTYGIQIWGTSKNSNVNKFQAFQSINLRLLTNSPWYVSNRSLHKDLKLPTISELASNHYKKFHTNTINHSNPLISNLSSLSLPDNPIRRLKRKWPRDLLNT</sequence>
<dbReference type="OrthoDB" id="415068at2759"/>
<proteinExistence type="predicted"/>
<name>A0A6G0YXX5_APHCR</name>